<dbReference type="RefSeq" id="WP_390276103.1">
    <property type="nucleotide sequence ID" value="NZ_JBHRYH010000002.1"/>
</dbReference>
<dbReference type="EMBL" id="JBHRYH010000002">
    <property type="protein sequence ID" value="MFC3624709.1"/>
    <property type="molecule type" value="Genomic_DNA"/>
</dbReference>
<evidence type="ECO:0000313" key="1">
    <source>
        <dbReference type="EMBL" id="MFC3624709.1"/>
    </source>
</evidence>
<accession>A0ABV7TQK7</accession>
<protein>
    <submittedName>
        <fullName evidence="1">Uncharacterized protein</fullName>
    </submittedName>
</protein>
<name>A0ABV7TQK7_9NEIS</name>
<comment type="caution">
    <text evidence="1">The sequence shown here is derived from an EMBL/GenBank/DDBJ whole genome shotgun (WGS) entry which is preliminary data.</text>
</comment>
<dbReference type="Proteomes" id="UP001595636">
    <property type="component" value="Unassembled WGS sequence"/>
</dbReference>
<organism evidence="1 2">
    <name type="scientific">Vogesella amnigena</name>
    <dbReference type="NCBI Taxonomy" id="1507449"/>
    <lineage>
        <taxon>Bacteria</taxon>
        <taxon>Pseudomonadati</taxon>
        <taxon>Pseudomonadota</taxon>
        <taxon>Betaproteobacteria</taxon>
        <taxon>Neisseriales</taxon>
        <taxon>Chromobacteriaceae</taxon>
        <taxon>Vogesella</taxon>
    </lineage>
</organism>
<proteinExistence type="predicted"/>
<sequence>MSLLSRIFGRKKSTYKANETVVFDETKITRTMRDGNQETLQWAELQEVSIITSDEGPFVDDVFWVLSGTDTGCLVPSEADGAKELLAHLQKLPGFNNEAVIQAMGSAENAKFLCWSKPREL</sequence>
<reference evidence="2" key="1">
    <citation type="journal article" date="2019" name="Int. J. Syst. Evol. Microbiol.">
        <title>The Global Catalogue of Microorganisms (GCM) 10K type strain sequencing project: providing services to taxonomists for standard genome sequencing and annotation.</title>
        <authorList>
            <consortium name="The Broad Institute Genomics Platform"/>
            <consortium name="The Broad Institute Genome Sequencing Center for Infectious Disease"/>
            <person name="Wu L."/>
            <person name="Ma J."/>
        </authorList>
    </citation>
    <scope>NUCLEOTIDE SEQUENCE [LARGE SCALE GENOMIC DNA]</scope>
    <source>
        <strain evidence="2">KCTC 42195</strain>
    </source>
</reference>
<evidence type="ECO:0000313" key="2">
    <source>
        <dbReference type="Proteomes" id="UP001595636"/>
    </source>
</evidence>
<gene>
    <name evidence="1" type="ORF">ACFOKJ_00925</name>
</gene>
<keyword evidence="2" id="KW-1185">Reference proteome</keyword>